<evidence type="ECO:0000313" key="3">
    <source>
        <dbReference type="EMBL" id="QKF06970.1"/>
    </source>
</evidence>
<keyword evidence="1" id="KW-0067">ATP-binding</keyword>
<dbReference type="GO" id="GO:0045892">
    <property type="term" value="P:negative regulation of DNA-templated transcription"/>
    <property type="evidence" value="ECO:0007669"/>
    <property type="project" value="UniProtKB-UniRule"/>
</dbReference>
<keyword evidence="1" id="KW-0862">Zinc</keyword>
<dbReference type="InterPro" id="IPR005144">
    <property type="entry name" value="ATP-cone_dom"/>
</dbReference>
<feature type="compositionally biased region" description="Basic and acidic residues" evidence="2">
    <location>
        <begin position="9"/>
        <end position="21"/>
    </location>
</feature>
<keyword evidence="1" id="KW-0863">Zinc-finger</keyword>
<name>A0A6M8IZ27_9ACTN</name>
<feature type="region of interest" description="Disordered" evidence="2">
    <location>
        <begin position="1"/>
        <end position="21"/>
    </location>
</feature>
<dbReference type="RefSeq" id="WP_172162466.1">
    <property type="nucleotide sequence ID" value="NZ_CP053716.1"/>
</dbReference>
<proteinExistence type="inferred from homology"/>
<dbReference type="InterPro" id="IPR003796">
    <property type="entry name" value="RNR_NrdR-like"/>
</dbReference>
<dbReference type="HAMAP" id="MF_00440">
    <property type="entry name" value="NrdR"/>
    <property type="match status" value="1"/>
</dbReference>
<dbReference type="GO" id="GO:0005524">
    <property type="term" value="F:ATP binding"/>
    <property type="evidence" value="ECO:0007669"/>
    <property type="project" value="UniProtKB-UniRule"/>
</dbReference>
<feature type="zinc finger region" evidence="1">
    <location>
        <begin position="3"/>
        <end position="34"/>
    </location>
</feature>
<evidence type="ECO:0000256" key="2">
    <source>
        <dbReference type="SAM" id="MobiDB-lite"/>
    </source>
</evidence>
<dbReference type="InterPro" id="IPR055173">
    <property type="entry name" value="NrdR-like_N"/>
</dbReference>
<sequence length="148" mass="16450">MRCSQCGKTESKVVDSRPAEDGASIRRRRECLSCGNRFTTYERINDTSLMVVKSDGSSEAFDRGKLMRGLLMACAKRPVSPDQLDALIDGIELHIKSGARAEVASKELGSLVMERLAALDDVAYVRFASVYKHFNSIEEFAQALEELR</sequence>
<keyword evidence="1" id="KW-0238">DNA-binding</keyword>
<organism evidence="3 4">
    <name type="scientific">Berryella wangjianweii</name>
    <dbReference type="NCBI Taxonomy" id="2734634"/>
    <lineage>
        <taxon>Bacteria</taxon>
        <taxon>Bacillati</taxon>
        <taxon>Actinomycetota</taxon>
        <taxon>Coriobacteriia</taxon>
        <taxon>Eggerthellales</taxon>
        <taxon>Eggerthellaceae</taxon>
        <taxon>Berryella</taxon>
    </lineage>
</organism>
<dbReference type="GO" id="GO:0003677">
    <property type="term" value="F:DNA binding"/>
    <property type="evidence" value="ECO:0007669"/>
    <property type="project" value="UniProtKB-KW"/>
</dbReference>
<dbReference type="PANTHER" id="PTHR30455">
    <property type="entry name" value="TRANSCRIPTIONAL REPRESSOR NRDR"/>
    <property type="match status" value="1"/>
</dbReference>
<comment type="similarity">
    <text evidence="1">Belongs to the NrdR family.</text>
</comment>
<dbReference type="GO" id="GO:0008270">
    <property type="term" value="F:zinc ion binding"/>
    <property type="evidence" value="ECO:0007669"/>
    <property type="project" value="UniProtKB-UniRule"/>
</dbReference>
<dbReference type="EMBL" id="CP053716">
    <property type="protein sequence ID" value="QKF06970.1"/>
    <property type="molecule type" value="Genomic_DNA"/>
</dbReference>
<accession>A0A6M8IZ27</accession>
<evidence type="ECO:0000313" key="4">
    <source>
        <dbReference type="Proteomes" id="UP000503297"/>
    </source>
</evidence>
<dbReference type="NCBIfam" id="TIGR00244">
    <property type="entry name" value="transcriptional regulator NrdR"/>
    <property type="match status" value="1"/>
</dbReference>
<keyword evidence="1" id="KW-0547">Nucleotide-binding</keyword>
<dbReference type="PROSITE" id="PS51161">
    <property type="entry name" value="ATP_CONE"/>
    <property type="match status" value="1"/>
</dbReference>
<dbReference type="Pfam" id="PF22811">
    <property type="entry name" value="Zn_ribbon_NrdR"/>
    <property type="match status" value="1"/>
</dbReference>
<comment type="function">
    <text evidence="1">Negatively regulates transcription of bacterial ribonucleotide reductase nrd genes and operons by binding to NrdR-boxes.</text>
</comment>
<gene>
    <name evidence="1 3" type="primary">nrdR</name>
    <name evidence="3" type="ORF">HLV38_01645</name>
</gene>
<dbReference type="Pfam" id="PF03477">
    <property type="entry name" value="ATP-cone"/>
    <property type="match status" value="1"/>
</dbReference>
<comment type="cofactor">
    <cofactor evidence="1">
        <name>Zn(2+)</name>
        <dbReference type="ChEBI" id="CHEBI:29105"/>
    </cofactor>
    <text evidence="1">Binds 1 zinc ion.</text>
</comment>
<dbReference type="PANTHER" id="PTHR30455:SF2">
    <property type="entry name" value="TRANSCRIPTIONAL REPRESSOR NRDR"/>
    <property type="match status" value="1"/>
</dbReference>
<dbReference type="Proteomes" id="UP000503297">
    <property type="component" value="Chromosome"/>
</dbReference>
<reference evidence="4" key="1">
    <citation type="submission" date="2020-05" db="EMBL/GenBank/DDBJ databases">
        <title>Novel species in genus Nocardioides.</title>
        <authorList>
            <person name="Zhang G."/>
        </authorList>
    </citation>
    <scope>NUCLEOTIDE SEQUENCE [LARGE SCALE GENOMIC DNA]</scope>
    <source>
        <strain evidence="4">zg-1050</strain>
    </source>
</reference>
<keyword evidence="1" id="KW-0479">Metal-binding</keyword>
<dbReference type="AlphaFoldDB" id="A0A6M8IZ27"/>
<keyword evidence="4" id="KW-1185">Reference proteome</keyword>
<keyword evidence="1" id="KW-0805">Transcription regulation</keyword>
<evidence type="ECO:0000256" key="1">
    <source>
        <dbReference type="HAMAP-Rule" id="MF_00440"/>
    </source>
</evidence>
<protein>
    <recommendedName>
        <fullName evidence="1">Transcriptional repressor NrdR</fullName>
    </recommendedName>
</protein>
<keyword evidence="1" id="KW-0678">Repressor</keyword>
<keyword evidence="1" id="KW-0804">Transcription</keyword>
<dbReference type="KEGG" id="bwa:HLV38_01645"/>